<accession>A0ABP3IWN2</accession>
<feature type="transmembrane region" description="Helical" evidence="8">
    <location>
        <begin position="339"/>
        <end position="358"/>
    </location>
</feature>
<sequence length="367" mass="40659">MKTFEYADDQISDKEIMIATPSVVIGVSVLSLPRTLTSPTNGMDGVIALGVAGLFVIALTWLVAKLAVQFPHENFYSYASSLIPKPAASMFTMLFAVYGLLTTAYETRVIADVAEQYLFTRTPFGVIALTFLLVVIYAVSGSRAGLFRLHMMFFPFIVLIILTLVLFTSGLFDPDNLFPVLTTGAGNQWPAFIGSTFSFMGFAPLLFYTSLVKKPRNVPKKAAIGMSIAVTLYMVIAVMSIGAFGNLTAGNLQYPTVELAKDVEIPGGFFERFETVFFVIWIMTIFNTTIMFLDMAVFAMNQLFTKISKMQLIFICSPFIYMAGMIPKNNEDVDALGTFISMYGFTVVILIVALFFIARKWKRGKKQ</sequence>
<dbReference type="PANTHER" id="PTHR34975:SF2">
    <property type="entry name" value="SPORE GERMINATION PROTEIN A2"/>
    <property type="match status" value="1"/>
</dbReference>
<gene>
    <name evidence="9" type="primary">gerLB</name>
    <name evidence="9" type="ORF">GCM10008983_03370</name>
</gene>
<comment type="subcellular location">
    <subcellularLocation>
        <location evidence="1">Membrane</location>
        <topology evidence="1">Multi-pass membrane protein</topology>
    </subcellularLocation>
</comment>
<comment type="caution">
    <text evidence="9">The sequence shown here is derived from an EMBL/GenBank/DDBJ whole genome shotgun (WGS) entry which is preliminary data.</text>
</comment>
<evidence type="ECO:0000256" key="2">
    <source>
        <dbReference type="ARBA" id="ARBA00007998"/>
    </source>
</evidence>
<dbReference type="NCBIfam" id="TIGR00912">
    <property type="entry name" value="2A0309"/>
    <property type="match status" value="1"/>
</dbReference>
<dbReference type="InterPro" id="IPR004761">
    <property type="entry name" value="Spore_GerAB"/>
</dbReference>
<evidence type="ECO:0000256" key="3">
    <source>
        <dbReference type="ARBA" id="ARBA00022448"/>
    </source>
</evidence>
<dbReference type="EMBL" id="BAAADM010000006">
    <property type="protein sequence ID" value="GAA0430306.1"/>
    <property type="molecule type" value="Genomic_DNA"/>
</dbReference>
<keyword evidence="4" id="KW-0309">Germination</keyword>
<dbReference type="RefSeq" id="WP_343750755.1">
    <property type="nucleotide sequence ID" value="NZ_BAAADM010000006.1"/>
</dbReference>
<proteinExistence type="inferred from homology"/>
<keyword evidence="7 8" id="KW-0472">Membrane</keyword>
<dbReference type="Pfam" id="PF03845">
    <property type="entry name" value="Spore_permease"/>
    <property type="match status" value="1"/>
</dbReference>
<keyword evidence="3" id="KW-0813">Transport</keyword>
<name>A0ABP3IWN2_9BACI</name>
<feature type="transmembrane region" description="Helical" evidence="8">
    <location>
        <begin position="310"/>
        <end position="327"/>
    </location>
</feature>
<feature type="transmembrane region" description="Helical" evidence="8">
    <location>
        <begin position="276"/>
        <end position="298"/>
    </location>
</feature>
<feature type="transmembrane region" description="Helical" evidence="8">
    <location>
        <begin position="192"/>
        <end position="211"/>
    </location>
</feature>
<feature type="transmembrane region" description="Helical" evidence="8">
    <location>
        <begin position="223"/>
        <end position="245"/>
    </location>
</feature>
<keyword evidence="6 8" id="KW-1133">Transmembrane helix</keyword>
<evidence type="ECO:0000256" key="4">
    <source>
        <dbReference type="ARBA" id="ARBA00022544"/>
    </source>
</evidence>
<comment type="similarity">
    <text evidence="2">Belongs to the amino acid-polyamine-organocation (APC) superfamily. Spore germination protein (SGP) (TC 2.A.3.9) family.</text>
</comment>
<evidence type="ECO:0000313" key="10">
    <source>
        <dbReference type="Proteomes" id="UP001501459"/>
    </source>
</evidence>
<evidence type="ECO:0000256" key="5">
    <source>
        <dbReference type="ARBA" id="ARBA00022692"/>
    </source>
</evidence>
<dbReference type="Proteomes" id="UP001501459">
    <property type="component" value="Unassembled WGS sequence"/>
</dbReference>
<evidence type="ECO:0000256" key="7">
    <source>
        <dbReference type="ARBA" id="ARBA00023136"/>
    </source>
</evidence>
<evidence type="ECO:0000256" key="6">
    <source>
        <dbReference type="ARBA" id="ARBA00022989"/>
    </source>
</evidence>
<keyword evidence="10" id="KW-1185">Reference proteome</keyword>
<feature type="transmembrane region" description="Helical" evidence="8">
    <location>
        <begin position="151"/>
        <end position="172"/>
    </location>
</feature>
<evidence type="ECO:0000256" key="1">
    <source>
        <dbReference type="ARBA" id="ARBA00004141"/>
    </source>
</evidence>
<feature type="transmembrane region" description="Helical" evidence="8">
    <location>
        <begin position="117"/>
        <end position="139"/>
    </location>
</feature>
<keyword evidence="5 8" id="KW-0812">Transmembrane</keyword>
<feature type="transmembrane region" description="Helical" evidence="8">
    <location>
        <begin position="45"/>
        <end position="67"/>
    </location>
</feature>
<dbReference type="PANTHER" id="PTHR34975">
    <property type="entry name" value="SPORE GERMINATION PROTEIN A2"/>
    <property type="match status" value="1"/>
</dbReference>
<dbReference type="Gene3D" id="1.20.1740.10">
    <property type="entry name" value="Amino acid/polyamine transporter I"/>
    <property type="match status" value="1"/>
</dbReference>
<evidence type="ECO:0000256" key="8">
    <source>
        <dbReference type="SAM" id="Phobius"/>
    </source>
</evidence>
<organism evidence="9 10">
    <name type="scientific">Lentibacillus halophilus</name>
    <dbReference type="NCBI Taxonomy" id="295065"/>
    <lineage>
        <taxon>Bacteria</taxon>
        <taxon>Bacillati</taxon>
        <taxon>Bacillota</taxon>
        <taxon>Bacilli</taxon>
        <taxon>Bacillales</taxon>
        <taxon>Bacillaceae</taxon>
        <taxon>Lentibacillus</taxon>
    </lineage>
</organism>
<reference evidence="10" key="1">
    <citation type="journal article" date="2019" name="Int. J. Syst. Evol. Microbiol.">
        <title>The Global Catalogue of Microorganisms (GCM) 10K type strain sequencing project: providing services to taxonomists for standard genome sequencing and annotation.</title>
        <authorList>
            <consortium name="The Broad Institute Genomics Platform"/>
            <consortium name="The Broad Institute Genome Sequencing Center for Infectious Disease"/>
            <person name="Wu L."/>
            <person name="Ma J."/>
        </authorList>
    </citation>
    <scope>NUCLEOTIDE SEQUENCE [LARGE SCALE GENOMIC DNA]</scope>
    <source>
        <strain evidence="10">JCM 12149</strain>
    </source>
</reference>
<evidence type="ECO:0000313" key="9">
    <source>
        <dbReference type="EMBL" id="GAA0430306.1"/>
    </source>
</evidence>
<protein>
    <submittedName>
        <fullName evidence="9">Spore germination protein GerLB</fullName>
    </submittedName>
</protein>